<dbReference type="Gene3D" id="3.30.1330.30">
    <property type="match status" value="1"/>
</dbReference>
<dbReference type="PIRSF" id="PIRSF034303">
    <property type="entry name" value="DUF1694"/>
    <property type="match status" value="1"/>
</dbReference>
<dbReference type="Proteomes" id="UP001231362">
    <property type="component" value="Unassembled WGS sequence"/>
</dbReference>
<comment type="caution">
    <text evidence="1">The sequence shown here is derived from an EMBL/GenBank/DDBJ whole genome shotgun (WGS) entry which is preliminary data.</text>
</comment>
<keyword evidence="2" id="KW-1185">Reference proteome</keyword>
<organism evidence="1 2">
    <name type="scientific">Anoxybacillus andreesenii</name>
    <dbReference type="NCBI Taxonomy" id="1325932"/>
    <lineage>
        <taxon>Bacteria</taxon>
        <taxon>Bacillati</taxon>
        <taxon>Bacillota</taxon>
        <taxon>Bacilli</taxon>
        <taxon>Bacillales</taxon>
        <taxon>Anoxybacillaceae</taxon>
        <taxon>Anoxybacillus</taxon>
    </lineage>
</organism>
<dbReference type="SUPFAM" id="SSF160515">
    <property type="entry name" value="YueI-like"/>
    <property type="match status" value="1"/>
</dbReference>
<accession>A0ABT9V7D7</accession>
<protein>
    <submittedName>
        <fullName evidence="1">Uncharacterized protein YueI</fullName>
    </submittedName>
</protein>
<evidence type="ECO:0000313" key="1">
    <source>
        <dbReference type="EMBL" id="MDQ0156856.1"/>
    </source>
</evidence>
<dbReference type="InterPro" id="IPR012543">
    <property type="entry name" value="DUF1694"/>
</dbReference>
<evidence type="ECO:0000313" key="2">
    <source>
        <dbReference type="Proteomes" id="UP001231362"/>
    </source>
</evidence>
<dbReference type="InterPro" id="IPR029064">
    <property type="entry name" value="Ribosomal_eL30-like_sf"/>
</dbReference>
<proteinExistence type="predicted"/>
<gene>
    <name evidence="1" type="ORF">J2S07_003179</name>
</gene>
<name>A0ABT9V7D7_9BACL</name>
<dbReference type="Pfam" id="PF07997">
    <property type="entry name" value="DUF1694"/>
    <property type="match status" value="1"/>
</dbReference>
<reference evidence="1 2" key="1">
    <citation type="submission" date="2023-07" db="EMBL/GenBank/DDBJ databases">
        <title>Genomic Encyclopedia of Type Strains, Phase IV (KMG-IV): sequencing the most valuable type-strain genomes for metagenomic binning, comparative biology and taxonomic classification.</title>
        <authorList>
            <person name="Goeker M."/>
        </authorList>
    </citation>
    <scope>NUCLEOTIDE SEQUENCE [LARGE SCALE GENOMIC DNA]</scope>
    <source>
        <strain evidence="1 2">DSM 23948</strain>
    </source>
</reference>
<dbReference type="EMBL" id="JAUSTU010000016">
    <property type="protein sequence ID" value="MDQ0156856.1"/>
    <property type="molecule type" value="Genomic_DNA"/>
</dbReference>
<dbReference type="RefSeq" id="WP_307151345.1">
    <property type="nucleotide sequence ID" value="NZ_JAUSTU010000016.1"/>
</dbReference>
<sequence length="149" mass="17198">MTKPNVEDYLQQGIYGQKEINPDERRKFLGTLRERIVIALTQGQVMQEGIFQEVEDALKVNQGAKLLLNGNIDYSYLSKYTKLSNQNNVEYTIVTNKEHNTDIGLVLTYDHAVDKEEIYITQKKIEYEESKGTPKKGVFSLFSNIFKNK</sequence>